<organism evidence="1">
    <name type="scientific">Ophidiomyces ophidiicola</name>
    <dbReference type="NCBI Taxonomy" id="1387563"/>
    <lineage>
        <taxon>Eukaryota</taxon>
        <taxon>Fungi</taxon>
        <taxon>Dikarya</taxon>
        <taxon>Ascomycota</taxon>
        <taxon>Pezizomycotina</taxon>
        <taxon>Eurotiomycetes</taxon>
        <taxon>Eurotiomycetidae</taxon>
        <taxon>Onygenales</taxon>
        <taxon>Onygenaceae</taxon>
        <taxon>Ophidiomyces</taxon>
    </lineage>
</organism>
<reference evidence="1" key="1">
    <citation type="journal article" date="2022" name="bioRxiv">
        <title>Population genetic analysis of Ophidiomyces ophidiicola, the causative agent of snake fungal disease, indicates recent introductions to the USA.</title>
        <authorList>
            <person name="Ladner J.T."/>
            <person name="Palmer J.M."/>
            <person name="Ettinger C.L."/>
            <person name="Stajich J.E."/>
            <person name="Farrell T.M."/>
            <person name="Glorioso B.M."/>
            <person name="Lawson B."/>
            <person name="Price S.J."/>
            <person name="Stengle A.G."/>
            <person name="Grear D.A."/>
            <person name="Lorch J.M."/>
        </authorList>
    </citation>
    <scope>NUCLEOTIDE SEQUENCE</scope>
    <source>
        <strain evidence="1">NWHC 24266-5</strain>
    </source>
</reference>
<comment type="caution">
    <text evidence="1">The sequence shown here is derived from an EMBL/GenBank/DDBJ whole genome shotgun (WGS) entry which is preliminary data.</text>
</comment>
<gene>
    <name evidence="1" type="ORF">LOY88_003421</name>
</gene>
<name>A0ACB8UYF6_9EURO</name>
<accession>A0ACB8UYF6</accession>
<sequence>MAARRTSLHEAALPILASSLLQAGGEDQDYSKSSSWSLASDIEKGIPILPEERSVFAPGRVVGVTGLQPGVVQQQQQGDGDHSIVQNWVSEFSTHILITLLTRAHLPSLSLHSLPYDRSTDTSKLPQVFVVQFYEFRLYTLEYLFQSLQQKLPDYTVESIQSILDNVTIFRAFDFKEFLEAISNVSSTLHSQEQDQEVHSSTLLLLQGLDQSLAEIRRASSNLAAQARLVPFLRTLSVLSRTYSSHLTVVVVNSTLIPSSSYFSAWDYIAKQHLGNPPNKEKDEAYADQSGPWDSYLSLRSVFSREQMQYQQQKYLPTATSQGRKPVSLYSSSVSRSLDHGFDTHLLVSKKGTKMIIEVAKDRVGDSLGRWHAL</sequence>
<dbReference type="EMBL" id="JALBCA010000045">
    <property type="protein sequence ID" value="KAI2386700.1"/>
    <property type="molecule type" value="Genomic_DNA"/>
</dbReference>
<protein>
    <submittedName>
        <fullName evidence="1">Uncharacterized protein</fullName>
    </submittedName>
</protein>
<proteinExistence type="predicted"/>
<evidence type="ECO:0000313" key="1">
    <source>
        <dbReference type="EMBL" id="KAI2386700.1"/>
    </source>
</evidence>